<accession>A0A7W0CDL3</accession>
<dbReference type="Pfam" id="PF00583">
    <property type="entry name" value="Acetyltransf_1"/>
    <property type="match status" value="2"/>
</dbReference>
<dbReference type="InterPro" id="IPR016181">
    <property type="entry name" value="Acyl_CoA_acyltransferase"/>
</dbReference>
<evidence type="ECO:0000256" key="2">
    <source>
        <dbReference type="ARBA" id="ARBA00023315"/>
    </source>
</evidence>
<dbReference type="GO" id="GO:0016747">
    <property type="term" value="F:acyltransferase activity, transferring groups other than amino-acyl groups"/>
    <property type="evidence" value="ECO:0007669"/>
    <property type="project" value="InterPro"/>
</dbReference>
<dbReference type="AlphaFoldDB" id="A0A7W0CDL3"/>
<gene>
    <name evidence="4" type="ORF">HNR30_000506</name>
</gene>
<dbReference type="PROSITE" id="PS51186">
    <property type="entry name" value="GNAT"/>
    <property type="match status" value="2"/>
</dbReference>
<evidence type="ECO:0000259" key="3">
    <source>
        <dbReference type="PROSITE" id="PS51186"/>
    </source>
</evidence>
<dbReference type="InterPro" id="IPR050832">
    <property type="entry name" value="Bact_Acetyltransf"/>
</dbReference>
<dbReference type="EMBL" id="JACDUR010000001">
    <property type="protein sequence ID" value="MBA2889171.1"/>
    <property type="molecule type" value="Genomic_DNA"/>
</dbReference>
<organism evidence="4 5">
    <name type="scientific">Nonomuraea soli</name>
    <dbReference type="NCBI Taxonomy" id="1032476"/>
    <lineage>
        <taxon>Bacteria</taxon>
        <taxon>Bacillati</taxon>
        <taxon>Actinomycetota</taxon>
        <taxon>Actinomycetes</taxon>
        <taxon>Streptosporangiales</taxon>
        <taxon>Streptosporangiaceae</taxon>
        <taxon>Nonomuraea</taxon>
    </lineage>
</organism>
<keyword evidence="2" id="KW-0012">Acyltransferase</keyword>
<keyword evidence="1 4" id="KW-0808">Transferase</keyword>
<dbReference type="PANTHER" id="PTHR43877:SF1">
    <property type="entry name" value="ACETYLTRANSFERASE"/>
    <property type="match status" value="1"/>
</dbReference>
<feature type="domain" description="N-acetyltransferase" evidence="3">
    <location>
        <begin position="183"/>
        <end position="319"/>
    </location>
</feature>
<dbReference type="PANTHER" id="PTHR43877">
    <property type="entry name" value="AMINOALKYLPHOSPHONATE N-ACETYLTRANSFERASE-RELATED-RELATED"/>
    <property type="match status" value="1"/>
</dbReference>
<protein>
    <submittedName>
        <fullName evidence="4">GNAT superfamily N-acetyltransferase</fullName>
    </submittedName>
</protein>
<dbReference type="CDD" id="cd04301">
    <property type="entry name" value="NAT_SF"/>
    <property type="match status" value="1"/>
</dbReference>
<dbReference type="InterPro" id="IPR000182">
    <property type="entry name" value="GNAT_dom"/>
</dbReference>
<evidence type="ECO:0000313" key="4">
    <source>
        <dbReference type="EMBL" id="MBA2889171.1"/>
    </source>
</evidence>
<dbReference type="RefSeq" id="WP_181607992.1">
    <property type="nucleotide sequence ID" value="NZ_BAABAM010000001.1"/>
</dbReference>
<evidence type="ECO:0000313" key="5">
    <source>
        <dbReference type="Proteomes" id="UP000530928"/>
    </source>
</evidence>
<keyword evidence="5" id="KW-1185">Reference proteome</keyword>
<comment type="caution">
    <text evidence="4">The sequence shown here is derived from an EMBL/GenBank/DDBJ whole genome shotgun (WGS) entry which is preliminary data.</text>
</comment>
<proteinExistence type="predicted"/>
<reference evidence="4 5" key="1">
    <citation type="submission" date="2020-07" db="EMBL/GenBank/DDBJ databases">
        <title>Genomic Encyclopedia of Type Strains, Phase IV (KMG-IV): sequencing the most valuable type-strain genomes for metagenomic binning, comparative biology and taxonomic classification.</title>
        <authorList>
            <person name="Goeker M."/>
        </authorList>
    </citation>
    <scope>NUCLEOTIDE SEQUENCE [LARGE SCALE GENOMIC DNA]</scope>
    <source>
        <strain evidence="4 5">DSM 45533</strain>
    </source>
</reference>
<feature type="domain" description="N-acetyltransferase" evidence="3">
    <location>
        <begin position="2"/>
        <end position="158"/>
    </location>
</feature>
<dbReference type="Proteomes" id="UP000530928">
    <property type="component" value="Unassembled WGS sequence"/>
</dbReference>
<dbReference type="SUPFAM" id="SSF55729">
    <property type="entry name" value="Acyl-CoA N-acyltransferases (Nat)"/>
    <property type="match status" value="2"/>
</dbReference>
<sequence>MYRIVPLTPELIPAWHEVVAATAAHDLPGEPLPTPEQVHAQLTTPGLNSRRAAWLALTPGGDAAGVAALRLFDAEGQAHLCELEVRVRPERRREGAGSLLLEAAVSAADGERRRSMIGVAADPGPGAEFCAARGFDRVLTFSNLLLDVTGADLDVAAPEGYEAVMWQGTVPDELAEAFAAAKNAMNDMPTGKMDYGVQRWDADRVRSMAKVLADRGDTLLTVAARRGGELAGFTEIVIRSGETRRALQYDTVVVPAHRGHGVGLWLKAEMVGWLRAERPGIAEVETDNADDNTHMLAVNNRLGFRLHRRSSEFQLSLRS</sequence>
<name>A0A7W0CDL3_9ACTN</name>
<evidence type="ECO:0000256" key="1">
    <source>
        <dbReference type="ARBA" id="ARBA00022679"/>
    </source>
</evidence>
<dbReference type="Gene3D" id="3.40.630.30">
    <property type="match status" value="1"/>
</dbReference>